<dbReference type="InterPro" id="IPR050256">
    <property type="entry name" value="Glycosyltransferase_2"/>
</dbReference>
<dbReference type="Pfam" id="PF13641">
    <property type="entry name" value="Glyco_tranf_2_3"/>
    <property type="match status" value="1"/>
</dbReference>
<dbReference type="PANTHER" id="PTHR48090">
    <property type="entry name" value="UNDECAPRENYL-PHOSPHATE 4-DEOXY-4-FORMAMIDO-L-ARABINOSE TRANSFERASE-RELATED"/>
    <property type="match status" value="1"/>
</dbReference>
<evidence type="ECO:0000313" key="2">
    <source>
        <dbReference type="EMBL" id="CCM79300.1"/>
    </source>
</evidence>
<dbReference type="eggNOG" id="COG1215">
    <property type="taxonomic scope" value="Bacteria"/>
</dbReference>
<dbReference type="PANTHER" id="PTHR48090:SF6">
    <property type="entry name" value="SLR5056 PROTEIN"/>
    <property type="match status" value="1"/>
</dbReference>
<keyword evidence="1" id="KW-0812">Transmembrane</keyword>
<reference evidence="2 3" key="1">
    <citation type="journal article" date="2013" name="Genome Announc.">
        <title>Draft Genome Sequence of Rhizobium mesoamericanum STM3625, a Nitrogen-Fixing Symbiont of Mimosa pudica Isolated in French Guiana (South America).</title>
        <authorList>
            <person name="Moulin L."/>
            <person name="Mornico D."/>
            <person name="Melkonian R."/>
            <person name="Klonowska A."/>
        </authorList>
    </citation>
    <scope>NUCLEOTIDE SEQUENCE [LARGE SCALE GENOMIC DNA]</scope>
    <source>
        <strain evidence="2 3">STM3625</strain>
    </source>
</reference>
<dbReference type="AlphaFoldDB" id="K0Q399"/>
<dbReference type="GO" id="GO:0016740">
    <property type="term" value="F:transferase activity"/>
    <property type="evidence" value="ECO:0007669"/>
    <property type="project" value="UniProtKB-KW"/>
</dbReference>
<sequence length="399" mass="43265">MLYMAILFASAILSLLLAVPIMVFAIECLAGSLLAGKARTEAIAIRPAVAVLVPAHDESSGIAETVRNIRREMRHCDRLVVVADNCSDNTADIARAEGAEVVERQNRLERGKGYALDAGIRYLSQTPPKIVVVIDADCRIGSGALDHLASSVVANRRPAQALNLQIAPPGSGYKIAAAEFAYLVKNHVRPLGLLRLGLPCPLMGTGMAIPWSLLEDARLASSHQVEDVKFSLDLARQGHTARFCPQALVTSYFPHSKEGTETQRRRWESGHLSMILYASKAVIRPANWTKFGYMVLLFDILVPPLTLLCAATFAMTLFSGLLALVGGPTLPLVAALANSLILLCSAGLAWAVHGRSVLPLRNLAQVPLYAMSKIRLYPSIAARNDAWVRTDRERRDHPG</sequence>
<dbReference type="Proteomes" id="UP000009319">
    <property type="component" value="Unassembled WGS sequence"/>
</dbReference>
<dbReference type="SUPFAM" id="SSF53448">
    <property type="entry name" value="Nucleotide-diphospho-sugar transferases"/>
    <property type="match status" value="1"/>
</dbReference>
<keyword evidence="1" id="KW-0472">Membrane</keyword>
<dbReference type="HOGENOM" id="CLU_023978_1_2_5"/>
<accession>K0Q399</accession>
<dbReference type="EMBL" id="CANI01000043">
    <property type="protein sequence ID" value="CCM79300.1"/>
    <property type="molecule type" value="Genomic_DNA"/>
</dbReference>
<dbReference type="InterPro" id="IPR029044">
    <property type="entry name" value="Nucleotide-diphossugar_trans"/>
</dbReference>
<protein>
    <submittedName>
        <fullName evidence="2">Glycosyl transferase family 2</fullName>
    </submittedName>
</protein>
<organism evidence="2 3">
    <name type="scientific">Rhizobium mesoamericanum STM3625</name>
    <dbReference type="NCBI Taxonomy" id="1211777"/>
    <lineage>
        <taxon>Bacteria</taxon>
        <taxon>Pseudomonadati</taxon>
        <taxon>Pseudomonadota</taxon>
        <taxon>Alphaproteobacteria</taxon>
        <taxon>Hyphomicrobiales</taxon>
        <taxon>Rhizobiaceae</taxon>
        <taxon>Rhizobium/Agrobacterium group</taxon>
        <taxon>Rhizobium</taxon>
    </lineage>
</organism>
<name>K0Q399_9HYPH</name>
<proteinExistence type="predicted"/>
<dbReference type="STRING" id="1211777.BN77_p10556"/>
<keyword evidence="3" id="KW-1185">Reference proteome</keyword>
<gene>
    <name evidence="2" type="ORF">BN77_p10556</name>
</gene>
<evidence type="ECO:0000313" key="3">
    <source>
        <dbReference type="Proteomes" id="UP000009319"/>
    </source>
</evidence>
<evidence type="ECO:0000256" key="1">
    <source>
        <dbReference type="SAM" id="Phobius"/>
    </source>
</evidence>
<feature type="transmembrane region" description="Helical" evidence="1">
    <location>
        <begin position="291"/>
        <end position="318"/>
    </location>
</feature>
<comment type="caution">
    <text evidence="2">The sequence shown here is derived from an EMBL/GenBank/DDBJ whole genome shotgun (WGS) entry which is preliminary data.</text>
</comment>
<dbReference type="CDD" id="cd06438">
    <property type="entry name" value="EpsO_like"/>
    <property type="match status" value="1"/>
</dbReference>
<keyword evidence="1" id="KW-1133">Transmembrane helix</keyword>
<dbReference type="Gene3D" id="3.90.550.10">
    <property type="entry name" value="Spore Coat Polysaccharide Biosynthesis Protein SpsA, Chain A"/>
    <property type="match status" value="1"/>
</dbReference>
<feature type="transmembrane region" description="Helical" evidence="1">
    <location>
        <begin position="330"/>
        <end position="352"/>
    </location>
</feature>
<keyword evidence="2" id="KW-0808">Transferase</keyword>